<dbReference type="PANTHER" id="PTHR40788:SF1">
    <property type="entry name" value="IPA PROTEIN"/>
    <property type="match status" value="1"/>
</dbReference>
<reference evidence="2 3" key="1">
    <citation type="journal article" date="2015" name="Fungal Genet. Biol.">
        <title>Evolution of novel wood decay mechanisms in Agaricales revealed by the genome sequences of Fistulina hepatica and Cylindrobasidium torrendii.</title>
        <authorList>
            <person name="Floudas D."/>
            <person name="Held B.W."/>
            <person name="Riley R."/>
            <person name="Nagy L.G."/>
            <person name="Koehler G."/>
            <person name="Ransdell A.S."/>
            <person name="Younus H."/>
            <person name="Chow J."/>
            <person name="Chiniquy J."/>
            <person name="Lipzen A."/>
            <person name="Tritt A."/>
            <person name="Sun H."/>
            <person name="Haridas S."/>
            <person name="LaButti K."/>
            <person name="Ohm R.A."/>
            <person name="Kues U."/>
            <person name="Blanchette R.A."/>
            <person name="Grigoriev I.V."/>
            <person name="Minto R.E."/>
            <person name="Hibbett D.S."/>
        </authorList>
    </citation>
    <scope>NUCLEOTIDE SEQUENCE [LARGE SCALE GENOMIC DNA]</scope>
    <source>
        <strain evidence="2 3">FP15055 ss-10</strain>
    </source>
</reference>
<dbReference type="STRING" id="1314674.A0A0D7B1Z1"/>
<gene>
    <name evidence="2" type="ORF">CYLTODRAFT_445853</name>
</gene>
<dbReference type="Proteomes" id="UP000054007">
    <property type="component" value="Unassembled WGS sequence"/>
</dbReference>
<protein>
    <submittedName>
        <fullName evidence="2">Uncharacterized protein</fullName>
    </submittedName>
</protein>
<evidence type="ECO:0000313" key="2">
    <source>
        <dbReference type="EMBL" id="KIY64643.1"/>
    </source>
</evidence>
<dbReference type="AlphaFoldDB" id="A0A0D7B1Z1"/>
<keyword evidence="3" id="KW-1185">Reference proteome</keyword>
<proteinExistence type="predicted"/>
<sequence>MNWLYLRHPPADVQQIQRLMAQKPRKQTGSYTGNAKLWNWAGYELGICDEAMKQYHQFTAANNLVMPPRELPAVTRNRNEPIQDYLSRMHQSLLEGRKTADIRWTELRHLATSQYDLLRETYDRWHTDLTFYNEVLRDRATTTVGASHLRSLERQPDGKLGVEIQLRSDAYRSTMYLMHLGHAFWRTAATLFDELIAQNLVSSSAIERAYTNDPRLKWRLVSMIVMARLFQQKYADKISTIISYQPAFRPFIKRFRTEDGLLHLEMNLDYIATHRFKGDTVDELMVAMCTRPAGGFYTILDDLNKILRKNDSEKNKFDQNCWDELGNLSNTYELTTEFVQSDFGQRLMARSNHTLTVAEEKILKEEICFMNPNKIQRENASPTGLVAQDFGHGRQLVYDMINTWFLEVYDDVLTPYEFLQASALHDLYGNTREPFAGKSEREKHAMMIQPFDEMWNLADKELWKKAKKLDPPGRPGLVAKTFGLVDPYSSDRRSYMEIFQAELKAEQERLKNPVVAPQTQAVKAEYQTPFPVANPADKAGQSGHSVVAGKDVKQKVKTRAEEGSHVPVESSAPVNEEDYEGTDEYMPMKYRLPRKVWKIFDRLLEDENPSLSTSQKKGQIRWAEFEHAMKRVGFEVIQTMGSSVRFVPPASSERAISFHRPHPDSIMTPPMIKIVGARLRRRYGWTPSSFERKEAEGEENNDAPATSTTKDNFDLD</sequence>
<dbReference type="OrthoDB" id="2922289at2759"/>
<evidence type="ECO:0000256" key="1">
    <source>
        <dbReference type="SAM" id="MobiDB-lite"/>
    </source>
</evidence>
<accession>A0A0D7B1Z1</accession>
<feature type="region of interest" description="Disordered" evidence="1">
    <location>
        <begin position="558"/>
        <end position="578"/>
    </location>
</feature>
<name>A0A0D7B1Z1_9AGAR</name>
<feature type="region of interest" description="Disordered" evidence="1">
    <location>
        <begin position="688"/>
        <end position="716"/>
    </location>
</feature>
<evidence type="ECO:0000313" key="3">
    <source>
        <dbReference type="Proteomes" id="UP000054007"/>
    </source>
</evidence>
<dbReference type="PANTHER" id="PTHR40788">
    <property type="entry name" value="CLR5 DOMAIN-CONTAINING PROTEIN-RELATED"/>
    <property type="match status" value="1"/>
</dbReference>
<dbReference type="EMBL" id="KN880625">
    <property type="protein sequence ID" value="KIY64643.1"/>
    <property type="molecule type" value="Genomic_DNA"/>
</dbReference>
<organism evidence="2 3">
    <name type="scientific">Cylindrobasidium torrendii FP15055 ss-10</name>
    <dbReference type="NCBI Taxonomy" id="1314674"/>
    <lineage>
        <taxon>Eukaryota</taxon>
        <taxon>Fungi</taxon>
        <taxon>Dikarya</taxon>
        <taxon>Basidiomycota</taxon>
        <taxon>Agaricomycotina</taxon>
        <taxon>Agaricomycetes</taxon>
        <taxon>Agaricomycetidae</taxon>
        <taxon>Agaricales</taxon>
        <taxon>Marasmiineae</taxon>
        <taxon>Physalacriaceae</taxon>
        <taxon>Cylindrobasidium</taxon>
    </lineage>
</organism>